<evidence type="ECO:0000313" key="2">
    <source>
        <dbReference type="EMBL" id="MBV0932449.1"/>
    </source>
</evidence>
<dbReference type="EMBL" id="JAHQZT010000003">
    <property type="protein sequence ID" value="MBV0932449.1"/>
    <property type="molecule type" value="Genomic_DNA"/>
</dbReference>
<keyword evidence="3" id="KW-1185">Reference proteome</keyword>
<organism evidence="2 3">
    <name type="scientific">Marinobacterium weihaiense</name>
    <dbReference type="NCBI Taxonomy" id="2851016"/>
    <lineage>
        <taxon>Bacteria</taxon>
        <taxon>Pseudomonadati</taxon>
        <taxon>Pseudomonadota</taxon>
        <taxon>Gammaproteobacteria</taxon>
        <taxon>Oceanospirillales</taxon>
        <taxon>Oceanospirillaceae</taxon>
        <taxon>Marinobacterium</taxon>
    </lineage>
</organism>
<gene>
    <name evidence="2" type="ORF">KTN04_03725</name>
</gene>
<proteinExistence type="predicted"/>
<reference evidence="2 3" key="1">
    <citation type="submission" date="2021-06" db="EMBL/GenBank/DDBJ databases">
        <title>Bacterium isolated from marine sediment.</title>
        <authorList>
            <person name="Zhu K.-L."/>
            <person name="Du Z.-J."/>
            <person name="Liang Q.-Y."/>
        </authorList>
    </citation>
    <scope>NUCLEOTIDE SEQUENCE [LARGE SCALE GENOMIC DNA]</scope>
    <source>
        <strain evidence="2 3">A346</strain>
    </source>
</reference>
<dbReference type="Proteomes" id="UP000755551">
    <property type="component" value="Unassembled WGS sequence"/>
</dbReference>
<protein>
    <submittedName>
        <fullName evidence="2">Uncharacterized protein</fullName>
    </submittedName>
</protein>
<dbReference type="RefSeq" id="WP_217333875.1">
    <property type="nucleotide sequence ID" value="NZ_JAHQZT010000003.1"/>
</dbReference>
<feature type="signal peptide" evidence="1">
    <location>
        <begin position="1"/>
        <end position="19"/>
    </location>
</feature>
<comment type="caution">
    <text evidence="2">The sequence shown here is derived from an EMBL/GenBank/DDBJ whole genome shotgun (WGS) entry which is preliminary data.</text>
</comment>
<sequence length="106" mass="12472">MRYCLLCLLLLSPTLPASEALDEYAKRFPAKWLERNGTIRLDTLCYNYPGDSYMYRLCRQQAANTFVDRCQRYEAALTRQPDSRHYRRLASKYCTAARQYAPDMAQ</sequence>
<evidence type="ECO:0000313" key="3">
    <source>
        <dbReference type="Proteomes" id="UP000755551"/>
    </source>
</evidence>
<keyword evidence="1" id="KW-0732">Signal</keyword>
<accession>A0ABS6M984</accession>
<name>A0ABS6M984_9GAMM</name>
<evidence type="ECO:0000256" key="1">
    <source>
        <dbReference type="SAM" id="SignalP"/>
    </source>
</evidence>
<feature type="chain" id="PRO_5047330611" evidence="1">
    <location>
        <begin position="20"/>
        <end position="106"/>
    </location>
</feature>